<keyword evidence="9" id="KW-1185">Reference proteome</keyword>
<feature type="transmembrane region" description="Helical" evidence="7">
    <location>
        <begin position="138"/>
        <end position="159"/>
    </location>
</feature>
<evidence type="ECO:0000313" key="8">
    <source>
        <dbReference type="EMBL" id="CAJ1586009.1"/>
    </source>
</evidence>
<dbReference type="InterPro" id="IPR051907">
    <property type="entry name" value="DoxX-like_oxidoreductase"/>
</dbReference>
<feature type="transmembrane region" description="Helical" evidence="7">
    <location>
        <begin position="64"/>
        <end position="86"/>
    </location>
</feature>
<dbReference type="PANTHER" id="PTHR33452">
    <property type="entry name" value="OXIDOREDUCTASE CATD-RELATED"/>
    <property type="match status" value="1"/>
</dbReference>
<evidence type="ECO:0000256" key="1">
    <source>
        <dbReference type="ARBA" id="ARBA00004651"/>
    </source>
</evidence>
<sequence length="172" mass="17812">MTSADCAVLLLRACIGLTMCAHGYAKLFRGGRIPGTARWFDSLGMRPGAVHAWLAAVCEVGSGLFLALGLLTPFAAAAFVSLMLVAARTVHRGDGFFVTANGWEYNLVLAVSAVSVAIAGAGRLSIDWLALGRDLWSGWSGLLISVGGGVTAAMVLLGVSFRPARAASTEQT</sequence>
<name>A0ABM9MIH7_9MYCO</name>
<reference evidence="8 9" key="1">
    <citation type="submission" date="2023-08" db="EMBL/GenBank/DDBJ databases">
        <authorList>
            <person name="Folkvardsen B D."/>
            <person name="Norman A."/>
        </authorList>
    </citation>
    <scope>NUCLEOTIDE SEQUENCE [LARGE SCALE GENOMIC DNA]</scope>
    <source>
        <strain evidence="8 9">Mu0050</strain>
    </source>
</reference>
<keyword evidence="3" id="KW-1003">Cell membrane</keyword>
<evidence type="ECO:0000313" key="9">
    <source>
        <dbReference type="Proteomes" id="UP001190466"/>
    </source>
</evidence>
<dbReference type="InterPro" id="IPR032808">
    <property type="entry name" value="DoxX"/>
</dbReference>
<evidence type="ECO:0000256" key="5">
    <source>
        <dbReference type="ARBA" id="ARBA00022989"/>
    </source>
</evidence>
<dbReference type="EMBL" id="OY726395">
    <property type="protein sequence ID" value="CAJ1586009.1"/>
    <property type="molecule type" value="Genomic_DNA"/>
</dbReference>
<dbReference type="Pfam" id="PF07681">
    <property type="entry name" value="DoxX"/>
    <property type="match status" value="1"/>
</dbReference>
<protein>
    <submittedName>
        <fullName evidence="8">DoxX family protein</fullName>
    </submittedName>
</protein>
<evidence type="ECO:0000256" key="7">
    <source>
        <dbReference type="SAM" id="Phobius"/>
    </source>
</evidence>
<comment type="similarity">
    <text evidence="2">Belongs to the DoxX family.</text>
</comment>
<feature type="transmembrane region" description="Helical" evidence="7">
    <location>
        <begin position="107"/>
        <end position="126"/>
    </location>
</feature>
<accession>A0ABM9MIH7</accession>
<gene>
    <name evidence="8" type="ORF">MU0050_004035</name>
</gene>
<keyword evidence="5 7" id="KW-1133">Transmembrane helix</keyword>
<keyword evidence="6 7" id="KW-0472">Membrane</keyword>
<dbReference type="RefSeq" id="WP_316512073.1">
    <property type="nucleotide sequence ID" value="NZ_OY726395.1"/>
</dbReference>
<evidence type="ECO:0000256" key="2">
    <source>
        <dbReference type="ARBA" id="ARBA00006679"/>
    </source>
</evidence>
<proteinExistence type="inferred from homology"/>
<evidence type="ECO:0000256" key="6">
    <source>
        <dbReference type="ARBA" id="ARBA00023136"/>
    </source>
</evidence>
<evidence type="ECO:0000256" key="4">
    <source>
        <dbReference type="ARBA" id="ARBA00022692"/>
    </source>
</evidence>
<organism evidence="8 9">
    <name type="scientific">[Mycobacterium] wendilense</name>
    <dbReference type="NCBI Taxonomy" id="3064284"/>
    <lineage>
        <taxon>Bacteria</taxon>
        <taxon>Bacillati</taxon>
        <taxon>Actinomycetota</taxon>
        <taxon>Actinomycetes</taxon>
        <taxon>Mycobacteriales</taxon>
        <taxon>Mycobacteriaceae</taxon>
        <taxon>Mycolicibacter</taxon>
    </lineage>
</organism>
<dbReference type="Proteomes" id="UP001190466">
    <property type="component" value="Chromosome"/>
</dbReference>
<comment type="subcellular location">
    <subcellularLocation>
        <location evidence="1">Cell membrane</location>
        <topology evidence="1">Multi-pass membrane protein</topology>
    </subcellularLocation>
</comment>
<evidence type="ECO:0000256" key="3">
    <source>
        <dbReference type="ARBA" id="ARBA00022475"/>
    </source>
</evidence>
<dbReference type="PANTHER" id="PTHR33452:SF1">
    <property type="entry name" value="INNER MEMBRANE PROTEIN YPHA-RELATED"/>
    <property type="match status" value="1"/>
</dbReference>
<keyword evidence="4 7" id="KW-0812">Transmembrane</keyword>